<comment type="caution">
    <text evidence="2">The sequence shown here is derived from an EMBL/GenBank/DDBJ whole genome shotgun (WGS) entry which is preliminary data.</text>
</comment>
<sequence length="223" mass="25002">MTKARACGLDGAHSVKWANGSTLRYHLYKRPSSRAANARDRTIFDEVLGLWTSGGCGLRLIEEADPDKAEIRVMFNHARGRWSMLGAEALDITNSKEPTMNFDSHLDSTDGLLAALHEVGHMFGFRHEHQTPDTPLRWREDAVIAHYKSMSGWSADYTRRNVIHRHDMARKSPHPWDPESIMHYGVAPGLIAAPADWKDKKIPAPTGLSAGDRAELLAWYPPL</sequence>
<organism evidence="2 3">
    <name type="scientific">Maricaulis maris</name>
    <dbReference type="NCBI Taxonomy" id="74318"/>
    <lineage>
        <taxon>Bacteria</taxon>
        <taxon>Pseudomonadati</taxon>
        <taxon>Pseudomonadota</taxon>
        <taxon>Alphaproteobacteria</taxon>
        <taxon>Maricaulales</taxon>
        <taxon>Maricaulaceae</taxon>
        <taxon>Maricaulis</taxon>
    </lineage>
</organism>
<dbReference type="AlphaFoldDB" id="A0A495DM14"/>
<protein>
    <submittedName>
        <fullName evidence="2">Astacin (Peptidase family M12A)</fullName>
    </submittedName>
</protein>
<dbReference type="SUPFAM" id="SSF55486">
    <property type="entry name" value="Metalloproteases ('zincins'), catalytic domain"/>
    <property type="match status" value="1"/>
</dbReference>
<feature type="domain" description="Peptidase M12A" evidence="1">
    <location>
        <begin position="36"/>
        <end position="185"/>
    </location>
</feature>
<dbReference type="GO" id="GO:0004222">
    <property type="term" value="F:metalloendopeptidase activity"/>
    <property type="evidence" value="ECO:0007669"/>
    <property type="project" value="InterPro"/>
</dbReference>
<proteinExistence type="predicted"/>
<dbReference type="Proteomes" id="UP000273675">
    <property type="component" value="Unassembled WGS sequence"/>
</dbReference>
<accession>A0A495DM14</accession>
<dbReference type="RefSeq" id="WP_121209823.1">
    <property type="nucleotide sequence ID" value="NZ_RBIM01000001.1"/>
</dbReference>
<dbReference type="InterPro" id="IPR001506">
    <property type="entry name" value="Peptidase_M12A"/>
</dbReference>
<evidence type="ECO:0000259" key="1">
    <source>
        <dbReference type="Pfam" id="PF01400"/>
    </source>
</evidence>
<evidence type="ECO:0000313" key="3">
    <source>
        <dbReference type="Proteomes" id="UP000273675"/>
    </source>
</evidence>
<dbReference type="InterPro" id="IPR024079">
    <property type="entry name" value="MetalloPept_cat_dom_sf"/>
</dbReference>
<gene>
    <name evidence="2" type="ORF">C7435_0399</name>
</gene>
<evidence type="ECO:0000313" key="2">
    <source>
        <dbReference type="EMBL" id="RKR03956.1"/>
    </source>
</evidence>
<reference evidence="2 3" key="1">
    <citation type="submission" date="2018-10" db="EMBL/GenBank/DDBJ databases">
        <title>Genomic Encyclopedia of Type Strains, Phase IV (KMG-IV): sequencing the most valuable type-strain genomes for metagenomic binning, comparative biology and taxonomic classification.</title>
        <authorList>
            <person name="Goeker M."/>
        </authorList>
    </citation>
    <scope>NUCLEOTIDE SEQUENCE [LARGE SCALE GENOMIC DNA]</scope>
    <source>
        <strain evidence="2 3">DSM 4734</strain>
    </source>
</reference>
<dbReference type="GO" id="GO:0006508">
    <property type="term" value="P:proteolysis"/>
    <property type="evidence" value="ECO:0007669"/>
    <property type="project" value="InterPro"/>
</dbReference>
<dbReference type="Pfam" id="PF01400">
    <property type="entry name" value="Astacin"/>
    <property type="match status" value="1"/>
</dbReference>
<dbReference type="OrthoDB" id="9783144at2"/>
<dbReference type="Gene3D" id="3.40.390.10">
    <property type="entry name" value="Collagenase (Catalytic Domain)"/>
    <property type="match status" value="1"/>
</dbReference>
<dbReference type="EMBL" id="RBIM01000001">
    <property type="protein sequence ID" value="RKR03956.1"/>
    <property type="molecule type" value="Genomic_DNA"/>
</dbReference>
<name>A0A495DM14_9PROT</name>